<accession>A0ACB7XPE8</accession>
<reference evidence="1 2" key="1">
    <citation type="journal article" date="2021" name="Hortic Res">
        <title>High-quality reference genome and annotation aids understanding of berry development for evergreen blueberry (Vaccinium darrowii).</title>
        <authorList>
            <person name="Yu J."/>
            <person name="Hulse-Kemp A.M."/>
            <person name="Babiker E."/>
            <person name="Staton M."/>
        </authorList>
    </citation>
    <scope>NUCLEOTIDE SEQUENCE [LARGE SCALE GENOMIC DNA]</scope>
    <source>
        <strain evidence="2">cv. NJ 8807/NJ 8810</strain>
        <tissue evidence="1">Young leaf</tissue>
    </source>
</reference>
<name>A0ACB7XPE8_9ERIC</name>
<dbReference type="EMBL" id="CM037151">
    <property type="protein sequence ID" value="KAH7842785.1"/>
    <property type="molecule type" value="Genomic_DNA"/>
</dbReference>
<keyword evidence="2" id="KW-1185">Reference proteome</keyword>
<sequence length="160" mass="18363">MQELQQQLETMYEADDFDGEEYRSLENRLMEASNEEERIFTSSNPFGFDEVLSSVQQRVSPAMNAMLTRQVSAAKVKCALFQMPPTKSPGPDGMTALFFQKYWHVVGEDVRSFFHSEKLLRGINHTHIIMVPKVKCPMNMTLLRPISLLKGSWVCSQKLK</sequence>
<evidence type="ECO:0000313" key="1">
    <source>
        <dbReference type="EMBL" id="KAH7842785.1"/>
    </source>
</evidence>
<dbReference type="Proteomes" id="UP000828048">
    <property type="component" value="Chromosome 1"/>
</dbReference>
<proteinExistence type="predicted"/>
<organism evidence="1 2">
    <name type="scientific">Vaccinium darrowii</name>
    <dbReference type="NCBI Taxonomy" id="229202"/>
    <lineage>
        <taxon>Eukaryota</taxon>
        <taxon>Viridiplantae</taxon>
        <taxon>Streptophyta</taxon>
        <taxon>Embryophyta</taxon>
        <taxon>Tracheophyta</taxon>
        <taxon>Spermatophyta</taxon>
        <taxon>Magnoliopsida</taxon>
        <taxon>eudicotyledons</taxon>
        <taxon>Gunneridae</taxon>
        <taxon>Pentapetalae</taxon>
        <taxon>asterids</taxon>
        <taxon>Ericales</taxon>
        <taxon>Ericaceae</taxon>
        <taxon>Vaccinioideae</taxon>
        <taxon>Vaccinieae</taxon>
        <taxon>Vaccinium</taxon>
    </lineage>
</organism>
<evidence type="ECO:0000313" key="2">
    <source>
        <dbReference type="Proteomes" id="UP000828048"/>
    </source>
</evidence>
<protein>
    <submittedName>
        <fullName evidence="1">Uncharacterized protein</fullName>
    </submittedName>
</protein>
<gene>
    <name evidence="1" type="ORF">Vadar_009244</name>
</gene>
<comment type="caution">
    <text evidence="1">The sequence shown here is derived from an EMBL/GenBank/DDBJ whole genome shotgun (WGS) entry which is preliminary data.</text>
</comment>